<evidence type="ECO:0000313" key="3">
    <source>
        <dbReference type="Proteomes" id="UP000629468"/>
    </source>
</evidence>
<accession>A0A8H7C3W3</accession>
<evidence type="ECO:0000313" key="2">
    <source>
        <dbReference type="EMBL" id="KAF7761881.1"/>
    </source>
</evidence>
<name>A0A8H7C3W3_AGABI</name>
<protein>
    <submittedName>
        <fullName evidence="2">Uncharacterized protein</fullName>
    </submittedName>
</protein>
<dbReference type="AlphaFoldDB" id="A0A8H7C3W3"/>
<keyword evidence="1" id="KW-1133">Transmembrane helix</keyword>
<comment type="caution">
    <text evidence="2">The sequence shown here is derived from an EMBL/GenBank/DDBJ whole genome shotgun (WGS) entry which is preliminary data.</text>
</comment>
<gene>
    <name evidence="2" type="ORF">Agabi119p4_9873</name>
</gene>
<proteinExistence type="predicted"/>
<evidence type="ECO:0000256" key="1">
    <source>
        <dbReference type="SAM" id="Phobius"/>
    </source>
</evidence>
<dbReference type="EMBL" id="JABXXO010000013">
    <property type="protein sequence ID" value="KAF7761881.1"/>
    <property type="molecule type" value="Genomic_DNA"/>
</dbReference>
<feature type="transmembrane region" description="Helical" evidence="1">
    <location>
        <begin position="128"/>
        <end position="147"/>
    </location>
</feature>
<feature type="transmembrane region" description="Helical" evidence="1">
    <location>
        <begin position="38"/>
        <end position="60"/>
    </location>
</feature>
<sequence>MPPLAGCTSVALVVVLLLTIRSTLLPVSPTTNKHHHAFLLVLIPWFVGGIIFVSFLIHCIKHQNVVELSHNGTYCIVNDKHIPKFTATIATVLAITIFVLEVIIAVMIYPHRRCLDVFQQSISLGLQLSLFTAVVFCAAGIGLAFVITKTRGAAFDIVMAASTKFLIAP</sequence>
<reference evidence="2 3" key="1">
    <citation type="journal article" name="Sci. Rep.">
        <title>Telomere-to-telomere assembled and centromere annotated genomes of the two main subspecies of the button mushroom Agaricus bisporus reveal especially polymorphic chromosome ends.</title>
        <authorList>
            <person name="Sonnenberg A.S.M."/>
            <person name="Sedaghat-Telgerd N."/>
            <person name="Lavrijssen B."/>
            <person name="Ohm R.A."/>
            <person name="Hendrickx P.M."/>
            <person name="Scholtmeijer K."/>
            <person name="Baars J.J.P."/>
            <person name="van Peer A."/>
        </authorList>
    </citation>
    <scope>NUCLEOTIDE SEQUENCE [LARGE SCALE GENOMIC DNA]</scope>
    <source>
        <strain evidence="2 3">H119_p4</strain>
    </source>
</reference>
<keyword evidence="1" id="KW-0812">Transmembrane</keyword>
<feature type="transmembrane region" description="Helical" evidence="1">
    <location>
        <begin position="85"/>
        <end position="108"/>
    </location>
</feature>
<dbReference type="Proteomes" id="UP000629468">
    <property type="component" value="Unassembled WGS sequence"/>
</dbReference>
<organism evidence="2 3">
    <name type="scientific">Agaricus bisporus var. burnettii</name>
    <dbReference type="NCBI Taxonomy" id="192524"/>
    <lineage>
        <taxon>Eukaryota</taxon>
        <taxon>Fungi</taxon>
        <taxon>Dikarya</taxon>
        <taxon>Basidiomycota</taxon>
        <taxon>Agaricomycotina</taxon>
        <taxon>Agaricomycetes</taxon>
        <taxon>Agaricomycetidae</taxon>
        <taxon>Agaricales</taxon>
        <taxon>Agaricineae</taxon>
        <taxon>Agaricaceae</taxon>
        <taxon>Agaricus</taxon>
    </lineage>
</organism>
<keyword evidence="1" id="KW-0472">Membrane</keyword>